<keyword evidence="3" id="KW-1185">Reference proteome</keyword>
<evidence type="ECO:0000256" key="1">
    <source>
        <dbReference type="SAM" id="MobiDB-lite"/>
    </source>
</evidence>
<evidence type="ECO:0000313" key="3">
    <source>
        <dbReference type="Proteomes" id="UP000275408"/>
    </source>
</evidence>
<dbReference type="EMBL" id="RCHS01003653">
    <property type="protein sequence ID" value="RMX40386.1"/>
    <property type="molecule type" value="Genomic_DNA"/>
</dbReference>
<reference evidence="2 3" key="1">
    <citation type="journal article" date="2018" name="Sci. Rep.">
        <title>Comparative analysis of the Pocillopora damicornis genome highlights role of immune system in coral evolution.</title>
        <authorList>
            <person name="Cunning R."/>
            <person name="Bay R.A."/>
            <person name="Gillette P."/>
            <person name="Baker A.C."/>
            <person name="Traylor-Knowles N."/>
        </authorList>
    </citation>
    <scope>NUCLEOTIDE SEQUENCE [LARGE SCALE GENOMIC DNA]</scope>
    <source>
        <strain evidence="2">RSMAS</strain>
        <tissue evidence="2">Whole animal</tissue>
    </source>
</reference>
<dbReference type="Proteomes" id="UP000275408">
    <property type="component" value="Unassembled WGS sequence"/>
</dbReference>
<sequence length="225" mass="25732">MKKTKKHMSSPDPKRGHHVINNGVKDIYPDILKGFVDTYSKAFFGSNNYKNLGELGIMNEHGLPVDCVLGVAPLLPNTHTGIQNSTVCAPGKEKHTNYGNAVKFGWAKLELLARVNFLMYDICTSLTDRKEMPNDLDEKMGELRQFISDKFNRDVFVDEQAKGWWEKERGRGGAKRLEDWTQEVERMLMKIAGEDNIQLVIHWGQWAFRVAQGFKCSHVKSKVEY</sequence>
<feature type="region of interest" description="Disordered" evidence="1">
    <location>
        <begin position="1"/>
        <end position="20"/>
    </location>
</feature>
<gene>
    <name evidence="2" type="ORF">pdam_00024029</name>
</gene>
<organism evidence="2 3">
    <name type="scientific">Pocillopora damicornis</name>
    <name type="common">Cauliflower coral</name>
    <name type="synonym">Millepora damicornis</name>
    <dbReference type="NCBI Taxonomy" id="46731"/>
    <lineage>
        <taxon>Eukaryota</taxon>
        <taxon>Metazoa</taxon>
        <taxon>Cnidaria</taxon>
        <taxon>Anthozoa</taxon>
        <taxon>Hexacorallia</taxon>
        <taxon>Scleractinia</taxon>
        <taxon>Astrocoeniina</taxon>
        <taxon>Pocilloporidae</taxon>
        <taxon>Pocillopora</taxon>
    </lineage>
</organism>
<protein>
    <submittedName>
        <fullName evidence="2">Uncharacterized protein</fullName>
    </submittedName>
</protein>
<accession>A0A3M6TG53</accession>
<comment type="caution">
    <text evidence="2">The sequence shown here is derived from an EMBL/GenBank/DDBJ whole genome shotgun (WGS) entry which is preliminary data.</text>
</comment>
<dbReference type="AlphaFoldDB" id="A0A3M6TG53"/>
<proteinExistence type="predicted"/>
<evidence type="ECO:0000313" key="2">
    <source>
        <dbReference type="EMBL" id="RMX40386.1"/>
    </source>
</evidence>
<name>A0A3M6TG53_POCDA</name>